<organism evidence="2 3">
    <name type="scientific">Tolypocladium paradoxum</name>
    <dbReference type="NCBI Taxonomy" id="94208"/>
    <lineage>
        <taxon>Eukaryota</taxon>
        <taxon>Fungi</taxon>
        <taxon>Dikarya</taxon>
        <taxon>Ascomycota</taxon>
        <taxon>Pezizomycotina</taxon>
        <taxon>Sordariomycetes</taxon>
        <taxon>Hypocreomycetidae</taxon>
        <taxon>Hypocreales</taxon>
        <taxon>Ophiocordycipitaceae</taxon>
        <taxon>Tolypocladium</taxon>
    </lineage>
</organism>
<protein>
    <recommendedName>
        <fullName evidence="1">Stress-response A/B barrel domain-containing protein</fullName>
    </recommendedName>
</protein>
<evidence type="ECO:0000259" key="1">
    <source>
        <dbReference type="PROSITE" id="PS51502"/>
    </source>
</evidence>
<dbReference type="Gene3D" id="3.30.70.100">
    <property type="match status" value="1"/>
</dbReference>
<reference evidence="2 3" key="1">
    <citation type="submission" date="2018-01" db="EMBL/GenBank/DDBJ databases">
        <title>Harnessing the power of phylogenomics to disentangle the directionality and signatures of interkingdom host jumping in the parasitic fungal genus Tolypocladium.</title>
        <authorList>
            <person name="Quandt C.A."/>
            <person name="Patterson W."/>
            <person name="Spatafora J.W."/>
        </authorList>
    </citation>
    <scope>NUCLEOTIDE SEQUENCE [LARGE SCALE GENOMIC DNA]</scope>
    <source>
        <strain evidence="2 3">NRBC 100945</strain>
    </source>
</reference>
<comment type="caution">
    <text evidence="2">The sequence shown here is derived from an EMBL/GenBank/DDBJ whole genome shotgun (WGS) entry which is preliminary data.</text>
</comment>
<dbReference type="InterPro" id="IPR011008">
    <property type="entry name" value="Dimeric_a/b-barrel"/>
</dbReference>
<dbReference type="STRING" id="94208.A0A2S4KR27"/>
<name>A0A2S4KR27_9HYPO</name>
<sequence length="136" mass="14712">MSIHHIVMFRFKADASAEAVQETCTRLLGLKDACLHPSTASPYIKSAVGGRDNSIEGLQVRARSAPVLVLHHCPPADGKLQSGITHVFVLEFESAADRDHYVNEDLAHRKFVETFITGPSGVVAQANVVDFTPGAF</sequence>
<gene>
    <name evidence="2" type="ORF">TPAR_07156</name>
</gene>
<evidence type="ECO:0000313" key="2">
    <source>
        <dbReference type="EMBL" id="POR32642.1"/>
    </source>
</evidence>
<dbReference type="SUPFAM" id="SSF54909">
    <property type="entry name" value="Dimeric alpha+beta barrel"/>
    <property type="match status" value="1"/>
</dbReference>
<dbReference type="OrthoDB" id="1601230at2759"/>
<dbReference type="PROSITE" id="PS51502">
    <property type="entry name" value="S_R_A_B_BARREL"/>
    <property type="match status" value="1"/>
</dbReference>
<evidence type="ECO:0000313" key="3">
    <source>
        <dbReference type="Proteomes" id="UP000237481"/>
    </source>
</evidence>
<proteinExistence type="predicted"/>
<keyword evidence="3" id="KW-1185">Reference proteome</keyword>
<dbReference type="Pfam" id="PF07876">
    <property type="entry name" value="Dabb"/>
    <property type="match status" value="1"/>
</dbReference>
<accession>A0A2S4KR27</accession>
<dbReference type="SMART" id="SM00886">
    <property type="entry name" value="Dabb"/>
    <property type="match status" value="1"/>
</dbReference>
<dbReference type="AlphaFoldDB" id="A0A2S4KR27"/>
<dbReference type="Proteomes" id="UP000237481">
    <property type="component" value="Unassembled WGS sequence"/>
</dbReference>
<feature type="domain" description="Stress-response A/B barrel" evidence="1">
    <location>
        <begin position="3"/>
        <end position="131"/>
    </location>
</feature>
<dbReference type="EMBL" id="PKSG01000824">
    <property type="protein sequence ID" value="POR32642.1"/>
    <property type="molecule type" value="Genomic_DNA"/>
</dbReference>
<dbReference type="InterPro" id="IPR013097">
    <property type="entry name" value="Dabb"/>
</dbReference>